<comment type="caution">
    <text evidence="2">The sequence shown here is derived from an EMBL/GenBank/DDBJ whole genome shotgun (WGS) entry which is preliminary data.</text>
</comment>
<sequence length="104" mass="11405">MVGRYVAIDPRTSRSLRSDRPSHSVGRYVATDQATRSVATYQLIYRGPGRYVATALSRTSINGYDPNLCILVLTRAELSKCGTEIFNLFLAPSPSLMSPPAPRS</sequence>
<feature type="region of interest" description="Disordered" evidence="1">
    <location>
        <begin position="1"/>
        <end position="24"/>
    </location>
</feature>
<reference evidence="2" key="1">
    <citation type="submission" date="2019-12" db="EMBL/GenBank/DDBJ databases">
        <title>Genome sequencing and annotation of Brassica cretica.</title>
        <authorList>
            <person name="Studholme D.J."/>
            <person name="Sarris P."/>
        </authorList>
    </citation>
    <scope>NUCLEOTIDE SEQUENCE</scope>
    <source>
        <strain evidence="2">PFS-109/04</strain>
        <tissue evidence="2">Leaf</tissue>
    </source>
</reference>
<dbReference type="Proteomes" id="UP000712600">
    <property type="component" value="Unassembled WGS sequence"/>
</dbReference>
<name>A0A8S9NKP0_BRACR</name>
<protein>
    <submittedName>
        <fullName evidence="2">Uncharacterized protein</fullName>
    </submittedName>
</protein>
<dbReference type="EMBL" id="QGKX02001621">
    <property type="protein sequence ID" value="KAF3501553.1"/>
    <property type="molecule type" value="Genomic_DNA"/>
</dbReference>
<evidence type="ECO:0000256" key="1">
    <source>
        <dbReference type="SAM" id="MobiDB-lite"/>
    </source>
</evidence>
<evidence type="ECO:0000313" key="3">
    <source>
        <dbReference type="Proteomes" id="UP000712600"/>
    </source>
</evidence>
<proteinExistence type="predicted"/>
<organism evidence="2 3">
    <name type="scientific">Brassica cretica</name>
    <name type="common">Mustard</name>
    <dbReference type="NCBI Taxonomy" id="69181"/>
    <lineage>
        <taxon>Eukaryota</taxon>
        <taxon>Viridiplantae</taxon>
        <taxon>Streptophyta</taxon>
        <taxon>Embryophyta</taxon>
        <taxon>Tracheophyta</taxon>
        <taxon>Spermatophyta</taxon>
        <taxon>Magnoliopsida</taxon>
        <taxon>eudicotyledons</taxon>
        <taxon>Gunneridae</taxon>
        <taxon>Pentapetalae</taxon>
        <taxon>rosids</taxon>
        <taxon>malvids</taxon>
        <taxon>Brassicales</taxon>
        <taxon>Brassicaceae</taxon>
        <taxon>Brassiceae</taxon>
        <taxon>Brassica</taxon>
    </lineage>
</organism>
<gene>
    <name evidence="2" type="ORF">F2Q69_00041070</name>
</gene>
<accession>A0A8S9NKP0</accession>
<dbReference type="AlphaFoldDB" id="A0A8S9NKP0"/>
<evidence type="ECO:0000313" key="2">
    <source>
        <dbReference type="EMBL" id="KAF3501553.1"/>
    </source>
</evidence>